<dbReference type="PANTHER" id="PTHR39586:SF1">
    <property type="entry name" value="CYTOPLASMIC PROTEIN"/>
    <property type="match status" value="1"/>
</dbReference>
<dbReference type="InterPro" id="IPR036814">
    <property type="entry name" value="YqcC-like_sf"/>
</dbReference>
<name>A0ABT4JWU1_9GAMM</name>
<gene>
    <name evidence="2" type="ORF">O1D97_14710</name>
</gene>
<dbReference type="Pfam" id="PF04287">
    <property type="entry name" value="DUF446"/>
    <property type="match status" value="1"/>
</dbReference>
<proteinExistence type="predicted"/>
<reference evidence="2" key="1">
    <citation type="submission" date="2022-12" db="EMBL/GenBank/DDBJ databases">
        <title>Marinomonas 15G1-11 sp. nov, isolated from marine algae.</title>
        <authorList>
            <person name="Butt M."/>
            <person name="Choi D.G."/>
            <person name="Kim J.M."/>
            <person name="Lee J.K."/>
            <person name="Baek J.H."/>
            <person name="Jeon C.O."/>
        </authorList>
    </citation>
    <scope>NUCLEOTIDE SEQUENCE</scope>
    <source>
        <strain evidence="2">15G1-11</strain>
    </source>
</reference>
<evidence type="ECO:0000259" key="1">
    <source>
        <dbReference type="Pfam" id="PF04287"/>
    </source>
</evidence>
<comment type="caution">
    <text evidence="2">The sequence shown here is derived from an EMBL/GenBank/DDBJ whole genome shotgun (WGS) entry which is preliminary data.</text>
</comment>
<dbReference type="Proteomes" id="UP001149719">
    <property type="component" value="Unassembled WGS sequence"/>
</dbReference>
<feature type="domain" description="YqcC-like" evidence="1">
    <location>
        <begin position="7"/>
        <end position="106"/>
    </location>
</feature>
<sequence>METYHKLADLLLELETVLRKMDLWEMEVPTKEDLLSQEPFCIDTLSFLQWLKFILLPNFKMMIEQSVPLPTQCNISPMAEEYFTGETWKHRQVNSIIQSIKDIDELLSSTDNV</sequence>
<evidence type="ECO:0000313" key="3">
    <source>
        <dbReference type="Proteomes" id="UP001149719"/>
    </source>
</evidence>
<dbReference type="Gene3D" id="1.20.1440.40">
    <property type="entry name" value="YqcC-like"/>
    <property type="match status" value="1"/>
</dbReference>
<dbReference type="InterPro" id="IPR007384">
    <property type="entry name" value="UCP006257"/>
</dbReference>
<organism evidence="2 3">
    <name type="scientific">Marinomonas phaeophyticola</name>
    <dbReference type="NCBI Taxonomy" id="3004091"/>
    <lineage>
        <taxon>Bacteria</taxon>
        <taxon>Pseudomonadati</taxon>
        <taxon>Pseudomonadota</taxon>
        <taxon>Gammaproteobacteria</taxon>
        <taxon>Oceanospirillales</taxon>
        <taxon>Oceanospirillaceae</taxon>
        <taxon>Marinomonas</taxon>
    </lineage>
</organism>
<accession>A0ABT4JWU1</accession>
<protein>
    <submittedName>
        <fullName evidence="2">YqcC family protein</fullName>
    </submittedName>
</protein>
<dbReference type="EMBL" id="JAPUBN010000019">
    <property type="protein sequence ID" value="MCZ2722825.1"/>
    <property type="molecule type" value="Genomic_DNA"/>
</dbReference>
<dbReference type="PANTHER" id="PTHR39586">
    <property type="entry name" value="CYTOPLASMIC PROTEIN-RELATED"/>
    <property type="match status" value="1"/>
</dbReference>
<dbReference type="SUPFAM" id="SSF158452">
    <property type="entry name" value="YqcC-like"/>
    <property type="match status" value="1"/>
</dbReference>
<evidence type="ECO:0000313" key="2">
    <source>
        <dbReference type="EMBL" id="MCZ2722825.1"/>
    </source>
</evidence>
<keyword evidence="3" id="KW-1185">Reference proteome</keyword>
<dbReference type="RefSeq" id="WP_269126778.1">
    <property type="nucleotide sequence ID" value="NZ_JAPUBN010000019.1"/>
</dbReference>
<dbReference type="InterPro" id="IPR023376">
    <property type="entry name" value="YqcC-like_dom"/>
</dbReference>